<sequence length="356" mass="36091">MDETTGTRPRPGSVLCGLGVCLPRREVGNGEMGARLGVTDDWIAKRTGIRRRRVAAPGVSTGDLAAAAGRRALEAASVTEVQAVVLATTTPDHVVPGTAPWVAARLGMDGVAAFDVNSGCSGFIYGLAVAHGLISAGVAGHVLLISADTITRVADPDDAQTAPLFGDGAGAVVLRPGTPGESGALGPFDLGSDGANGGVVHVPGGGGRDRAERHAAPGPDPFLTMSGRELFRHAVQRMVASSRRAAEQAGWALSEIDAVAPHQANERISADVARRLGVPGQRVLSDIADVGNTAAASIPLVLHHAVHAGTLKPGMRLLLTSFGGGLAWASTTLTWPDVPVLDPAPEPAPAAGITSP</sequence>
<keyword evidence="13" id="KW-1185">Reference proteome</keyword>
<keyword evidence="7" id="KW-0443">Lipid metabolism</keyword>
<dbReference type="AlphaFoldDB" id="A0A6I4MK61"/>
<keyword evidence="6" id="KW-0276">Fatty acid metabolism</keyword>
<dbReference type="PANTHER" id="PTHR34069:SF2">
    <property type="entry name" value="BETA-KETOACYL-[ACYL-CARRIER-PROTEIN] SYNTHASE III"/>
    <property type="match status" value="1"/>
</dbReference>
<dbReference type="GO" id="GO:0044550">
    <property type="term" value="P:secondary metabolite biosynthetic process"/>
    <property type="evidence" value="ECO:0007669"/>
    <property type="project" value="TreeGrafter"/>
</dbReference>
<dbReference type="GO" id="GO:0006633">
    <property type="term" value="P:fatty acid biosynthetic process"/>
    <property type="evidence" value="ECO:0007669"/>
    <property type="project" value="UniProtKB-KW"/>
</dbReference>
<dbReference type="CDD" id="cd00830">
    <property type="entry name" value="KAS_III"/>
    <property type="match status" value="1"/>
</dbReference>
<organism evidence="12 13">
    <name type="scientific">Actinomadura physcomitrii</name>
    <dbReference type="NCBI Taxonomy" id="2650748"/>
    <lineage>
        <taxon>Bacteria</taxon>
        <taxon>Bacillati</taxon>
        <taxon>Actinomycetota</taxon>
        <taxon>Actinomycetes</taxon>
        <taxon>Streptosporangiales</taxon>
        <taxon>Thermomonosporaceae</taxon>
        <taxon>Actinomadura</taxon>
    </lineage>
</organism>
<comment type="pathway">
    <text evidence="1">Lipid metabolism.</text>
</comment>
<name>A0A6I4MK61_9ACTN</name>
<evidence type="ECO:0000256" key="3">
    <source>
        <dbReference type="ARBA" id="ARBA00022490"/>
    </source>
</evidence>
<feature type="domain" description="Beta-ketoacyl-[acyl-carrier-protein] synthase III N-terminal" evidence="11">
    <location>
        <begin position="114"/>
        <end position="194"/>
    </location>
</feature>
<dbReference type="RefSeq" id="WP_151597477.1">
    <property type="nucleotide sequence ID" value="NZ_WBMS02000032.1"/>
</dbReference>
<evidence type="ECO:0000256" key="8">
    <source>
        <dbReference type="ARBA" id="ARBA00023160"/>
    </source>
</evidence>
<dbReference type="Gene3D" id="3.40.47.10">
    <property type="match status" value="1"/>
</dbReference>
<keyword evidence="4" id="KW-0444">Lipid biosynthesis</keyword>
<dbReference type="EC" id="2.3.1.180" evidence="12"/>
<evidence type="ECO:0000256" key="1">
    <source>
        <dbReference type="ARBA" id="ARBA00005189"/>
    </source>
</evidence>
<evidence type="ECO:0000256" key="7">
    <source>
        <dbReference type="ARBA" id="ARBA00023098"/>
    </source>
</evidence>
<keyword evidence="9 12" id="KW-0012">Acyltransferase</keyword>
<evidence type="ECO:0000256" key="6">
    <source>
        <dbReference type="ARBA" id="ARBA00022832"/>
    </source>
</evidence>
<dbReference type="InterPro" id="IPR004655">
    <property type="entry name" value="FabH"/>
</dbReference>
<dbReference type="EMBL" id="WBMS02000032">
    <property type="protein sequence ID" value="MWA04975.1"/>
    <property type="molecule type" value="Genomic_DNA"/>
</dbReference>
<gene>
    <name evidence="12" type="primary">fabH</name>
    <name evidence="12" type="ORF">F8568_032340</name>
</gene>
<dbReference type="InterPro" id="IPR013751">
    <property type="entry name" value="ACP_syn_III_N"/>
</dbReference>
<keyword evidence="5 12" id="KW-0808">Transferase</keyword>
<dbReference type="InterPro" id="IPR013747">
    <property type="entry name" value="ACP_syn_III_C"/>
</dbReference>
<dbReference type="Pfam" id="PF08545">
    <property type="entry name" value="ACP_syn_III"/>
    <property type="match status" value="1"/>
</dbReference>
<dbReference type="NCBIfam" id="TIGR00747">
    <property type="entry name" value="fabH"/>
    <property type="match status" value="1"/>
</dbReference>
<evidence type="ECO:0000313" key="12">
    <source>
        <dbReference type="EMBL" id="MWA04975.1"/>
    </source>
</evidence>
<feature type="domain" description="Beta-ketoacyl-[acyl-carrier-protein] synthase III C-terminal" evidence="10">
    <location>
        <begin position="247"/>
        <end position="335"/>
    </location>
</feature>
<dbReference type="InterPro" id="IPR016039">
    <property type="entry name" value="Thiolase-like"/>
</dbReference>
<evidence type="ECO:0000313" key="13">
    <source>
        <dbReference type="Proteomes" id="UP000462055"/>
    </source>
</evidence>
<protein>
    <submittedName>
        <fullName evidence="12">Beta-ketoacyl-ACP synthase III</fullName>
        <ecNumber evidence="12">2.3.1.180</ecNumber>
    </submittedName>
</protein>
<evidence type="ECO:0000256" key="2">
    <source>
        <dbReference type="ARBA" id="ARBA00008642"/>
    </source>
</evidence>
<dbReference type="GO" id="GO:0004315">
    <property type="term" value="F:3-oxoacyl-[acyl-carrier-protein] synthase activity"/>
    <property type="evidence" value="ECO:0007669"/>
    <property type="project" value="InterPro"/>
</dbReference>
<proteinExistence type="inferred from homology"/>
<keyword evidence="3" id="KW-0963">Cytoplasm</keyword>
<evidence type="ECO:0000256" key="4">
    <source>
        <dbReference type="ARBA" id="ARBA00022516"/>
    </source>
</evidence>
<accession>A0A6I4MK61</accession>
<dbReference type="GO" id="GO:0033818">
    <property type="term" value="F:beta-ketoacyl-acyl-carrier-protein synthase III activity"/>
    <property type="evidence" value="ECO:0007669"/>
    <property type="project" value="UniProtKB-EC"/>
</dbReference>
<dbReference type="SUPFAM" id="SSF53901">
    <property type="entry name" value="Thiolase-like"/>
    <property type="match status" value="1"/>
</dbReference>
<reference evidence="12" key="1">
    <citation type="submission" date="2019-12" db="EMBL/GenBank/DDBJ databases">
        <title>Actinomadura physcomitrii sp. nov., a novel actinomycete isolated from moss [Physcomitrium sphaericum (Ludw) Fuernr].</title>
        <authorList>
            <person name="Zhuang X."/>
        </authorList>
    </citation>
    <scope>NUCLEOTIDE SEQUENCE [LARGE SCALE GENOMIC DNA]</scope>
    <source>
        <strain evidence="12">LD22</strain>
    </source>
</reference>
<evidence type="ECO:0000259" key="10">
    <source>
        <dbReference type="Pfam" id="PF08541"/>
    </source>
</evidence>
<evidence type="ECO:0000256" key="5">
    <source>
        <dbReference type="ARBA" id="ARBA00022679"/>
    </source>
</evidence>
<comment type="similarity">
    <text evidence="2">Belongs to the thiolase-like superfamily. FabH family.</text>
</comment>
<dbReference type="Pfam" id="PF08541">
    <property type="entry name" value="ACP_syn_III_C"/>
    <property type="match status" value="1"/>
</dbReference>
<comment type="caution">
    <text evidence="12">The sequence shown here is derived from an EMBL/GenBank/DDBJ whole genome shotgun (WGS) entry which is preliminary data.</text>
</comment>
<dbReference type="PANTHER" id="PTHR34069">
    <property type="entry name" value="3-OXOACYL-[ACYL-CARRIER-PROTEIN] SYNTHASE 3"/>
    <property type="match status" value="1"/>
</dbReference>
<dbReference type="Proteomes" id="UP000462055">
    <property type="component" value="Unassembled WGS sequence"/>
</dbReference>
<keyword evidence="8" id="KW-0275">Fatty acid biosynthesis</keyword>
<dbReference type="NCBIfam" id="NF006829">
    <property type="entry name" value="PRK09352.1"/>
    <property type="match status" value="1"/>
</dbReference>
<evidence type="ECO:0000259" key="11">
    <source>
        <dbReference type="Pfam" id="PF08545"/>
    </source>
</evidence>
<evidence type="ECO:0000256" key="9">
    <source>
        <dbReference type="ARBA" id="ARBA00023315"/>
    </source>
</evidence>